<name>A0A7E4ZZ58_PANRE</name>
<evidence type="ECO:0000313" key="1">
    <source>
        <dbReference type="Proteomes" id="UP000492821"/>
    </source>
</evidence>
<proteinExistence type="predicted"/>
<organism evidence="1 2">
    <name type="scientific">Panagrellus redivivus</name>
    <name type="common">Microworm</name>
    <dbReference type="NCBI Taxonomy" id="6233"/>
    <lineage>
        <taxon>Eukaryota</taxon>
        <taxon>Metazoa</taxon>
        <taxon>Ecdysozoa</taxon>
        <taxon>Nematoda</taxon>
        <taxon>Chromadorea</taxon>
        <taxon>Rhabditida</taxon>
        <taxon>Tylenchina</taxon>
        <taxon>Panagrolaimomorpha</taxon>
        <taxon>Panagrolaimoidea</taxon>
        <taxon>Panagrolaimidae</taxon>
        <taxon>Panagrellus</taxon>
    </lineage>
</organism>
<sequence length="115" mass="13095">MYAIDRNLKGFECHANLHGERLSLLNRTWISPFFVAPVIVKCVVNKGTRMDSAEVKRLAKVKFMGKDIVEYVIVCKNQQQRAIHSVNLFNQSEVLTTESLIMNSVFVILRGTLNV</sequence>
<dbReference type="Proteomes" id="UP000492821">
    <property type="component" value="Unassembled WGS sequence"/>
</dbReference>
<accession>A0A7E4ZZ58</accession>
<keyword evidence="1" id="KW-1185">Reference proteome</keyword>
<dbReference type="WBParaSite" id="Pan_g4204.t1">
    <property type="protein sequence ID" value="Pan_g4204.t1"/>
    <property type="gene ID" value="Pan_g4204"/>
</dbReference>
<reference evidence="1" key="1">
    <citation type="journal article" date="2013" name="Genetics">
        <title>The draft genome and transcriptome of Panagrellus redivivus are shaped by the harsh demands of a free-living lifestyle.</title>
        <authorList>
            <person name="Srinivasan J."/>
            <person name="Dillman A.R."/>
            <person name="Macchietto M.G."/>
            <person name="Heikkinen L."/>
            <person name="Lakso M."/>
            <person name="Fracchia K.M."/>
            <person name="Antoshechkin I."/>
            <person name="Mortazavi A."/>
            <person name="Wong G."/>
            <person name="Sternberg P.W."/>
        </authorList>
    </citation>
    <scope>NUCLEOTIDE SEQUENCE [LARGE SCALE GENOMIC DNA]</scope>
    <source>
        <strain evidence="1">MT8872</strain>
    </source>
</reference>
<reference evidence="2" key="2">
    <citation type="submission" date="2020-10" db="UniProtKB">
        <authorList>
            <consortium name="WormBaseParasite"/>
        </authorList>
    </citation>
    <scope>IDENTIFICATION</scope>
</reference>
<dbReference type="AlphaFoldDB" id="A0A7E4ZZ58"/>
<protein>
    <submittedName>
        <fullName evidence="2">Cyclic nucleotide-binding domain-containing protein</fullName>
    </submittedName>
</protein>
<evidence type="ECO:0000313" key="2">
    <source>
        <dbReference type="WBParaSite" id="Pan_g4204.t1"/>
    </source>
</evidence>